<name>A0A2R6XBR9_MARPO</name>
<keyword evidence="1" id="KW-0472">Membrane</keyword>
<feature type="transmembrane region" description="Helical" evidence="1">
    <location>
        <begin position="12"/>
        <end position="34"/>
    </location>
</feature>
<evidence type="ECO:0000256" key="1">
    <source>
        <dbReference type="SAM" id="Phobius"/>
    </source>
</evidence>
<dbReference type="AlphaFoldDB" id="A0A2R6XBR9"/>
<reference evidence="3" key="1">
    <citation type="journal article" date="2017" name="Cell">
        <title>Insights into land plant evolution garnered from the Marchantia polymorpha genome.</title>
        <authorList>
            <person name="Bowman J.L."/>
            <person name="Kohchi T."/>
            <person name="Yamato K.T."/>
            <person name="Jenkins J."/>
            <person name="Shu S."/>
            <person name="Ishizaki K."/>
            <person name="Yamaoka S."/>
            <person name="Nishihama R."/>
            <person name="Nakamura Y."/>
            <person name="Berger F."/>
            <person name="Adam C."/>
            <person name="Aki S.S."/>
            <person name="Althoff F."/>
            <person name="Araki T."/>
            <person name="Arteaga-Vazquez M.A."/>
            <person name="Balasubrmanian S."/>
            <person name="Barry K."/>
            <person name="Bauer D."/>
            <person name="Boehm C.R."/>
            <person name="Briginshaw L."/>
            <person name="Caballero-Perez J."/>
            <person name="Catarino B."/>
            <person name="Chen F."/>
            <person name="Chiyoda S."/>
            <person name="Chovatia M."/>
            <person name="Davies K.M."/>
            <person name="Delmans M."/>
            <person name="Demura T."/>
            <person name="Dierschke T."/>
            <person name="Dolan L."/>
            <person name="Dorantes-Acosta A.E."/>
            <person name="Eklund D.M."/>
            <person name="Florent S.N."/>
            <person name="Flores-Sandoval E."/>
            <person name="Fujiyama A."/>
            <person name="Fukuzawa H."/>
            <person name="Galik B."/>
            <person name="Grimanelli D."/>
            <person name="Grimwood J."/>
            <person name="Grossniklaus U."/>
            <person name="Hamada T."/>
            <person name="Haseloff J."/>
            <person name="Hetherington A.J."/>
            <person name="Higo A."/>
            <person name="Hirakawa Y."/>
            <person name="Hundley H.N."/>
            <person name="Ikeda Y."/>
            <person name="Inoue K."/>
            <person name="Inoue S.I."/>
            <person name="Ishida S."/>
            <person name="Jia Q."/>
            <person name="Kakita M."/>
            <person name="Kanazawa T."/>
            <person name="Kawai Y."/>
            <person name="Kawashima T."/>
            <person name="Kennedy M."/>
            <person name="Kinose K."/>
            <person name="Kinoshita T."/>
            <person name="Kohara Y."/>
            <person name="Koide E."/>
            <person name="Komatsu K."/>
            <person name="Kopischke S."/>
            <person name="Kubo M."/>
            <person name="Kyozuka J."/>
            <person name="Lagercrantz U."/>
            <person name="Lin S.S."/>
            <person name="Lindquist E."/>
            <person name="Lipzen A.M."/>
            <person name="Lu C.W."/>
            <person name="De Luna E."/>
            <person name="Martienssen R.A."/>
            <person name="Minamino N."/>
            <person name="Mizutani M."/>
            <person name="Mizutani M."/>
            <person name="Mochizuki N."/>
            <person name="Monte I."/>
            <person name="Mosher R."/>
            <person name="Nagasaki H."/>
            <person name="Nakagami H."/>
            <person name="Naramoto S."/>
            <person name="Nishitani K."/>
            <person name="Ohtani M."/>
            <person name="Okamoto T."/>
            <person name="Okumura M."/>
            <person name="Phillips J."/>
            <person name="Pollak B."/>
            <person name="Reinders A."/>
            <person name="Rovekamp M."/>
            <person name="Sano R."/>
            <person name="Sawa S."/>
            <person name="Schmid M.W."/>
            <person name="Shirakawa M."/>
            <person name="Solano R."/>
            <person name="Spunde A."/>
            <person name="Suetsugu N."/>
            <person name="Sugano S."/>
            <person name="Sugiyama A."/>
            <person name="Sun R."/>
            <person name="Suzuki Y."/>
            <person name="Takenaka M."/>
            <person name="Takezawa D."/>
            <person name="Tomogane H."/>
            <person name="Tsuzuki M."/>
            <person name="Ueda T."/>
            <person name="Umeda M."/>
            <person name="Ward J.M."/>
            <person name="Watanabe Y."/>
            <person name="Yazaki K."/>
            <person name="Yokoyama R."/>
            <person name="Yoshitake Y."/>
            <person name="Yotsui I."/>
            <person name="Zachgo S."/>
            <person name="Schmutz J."/>
        </authorList>
    </citation>
    <scope>NUCLEOTIDE SEQUENCE [LARGE SCALE GENOMIC DNA]</scope>
    <source>
        <strain evidence="3">Tak-1</strain>
    </source>
</reference>
<sequence length="92" mass="10368">MIIKTCLHDIIYYGKGFTISGFFILFYPASHLWMPLQTHVVRILPLPSILRIFQIEAGTQAPKTTISLGARSACRILFPFFASSRCSLSISF</sequence>
<dbReference type="Gramene" id="Mp3g23030.1">
    <property type="protein sequence ID" value="Mp3g23030.1.cds1"/>
    <property type="gene ID" value="Mp3g23030"/>
</dbReference>
<gene>
    <name evidence="2" type="ORF">MARPO_0024s0080</name>
</gene>
<proteinExistence type="predicted"/>
<keyword evidence="1" id="KW-1133">Transmembrane helix</keyword>
<dbReference type="Proteomes" id="UP000244005">
    <property type="component" value="Unassembled WGS sequence"/>
</dbReference>
<accession>A0A2R6XBR9</accession>
<dbReference type="EMBL" id="KZ772696">
    <property type="protein sequence ID" value="PTQ43570.1"/>
    <property type="molecule type" value="Genomic_DNA"/>
</dbReference>
<keyword evidence="1" id="KW-0812">Transmembrane</keyword>
<keyword evidence="3" id="KW-1185">Reference proteome</keyword>
<organism evidence="2 3">
    <name type="scientific">Marchantia polymorpha</name>
    <name type="common">Common liverwort</name>
    <name type="synonym">Marchantia aquatica</name>
    <dbReference type="NCBI Taxonomy" id="3197"/>
    <lineage>
        <taxon>Eukaryota</taxon>
        <taxon>Viridiplantae</taxon>
        <taxon>Streptophyta</taxon>
        <taxon>Embryophyta</taxon>
        <taxon>Marchantiophyta</taxon>
        <taxon>Marchantiopsida</taxon>
        <taxon>Marchantiidae</taxon>
        <taxon>Marchantiales</taxon>
        <taxon>Marchantiaceae</taxon>
        <taxon>Marchantia</taxon>
    </lineage>
</organism>
<protein>
    <submittedName>
        <fullName evidence="2">Uncharacterized protein</fullName>
    </submittedName>
</protein>
<evidence type="ECO:0000313" key="2">
    <source>
        <dbReference type="EMBL" id="PTQ43570.1"/>
    </source>
</evidence>
<evidence type="ECO:0000313" key="3">
    <source>
        <dbReference type="Proteomes" id="UP000244005"/>
    </source>
</evidence>